<dbReference type="GO" id="GO:0005524">
    <property type="term" value="F:ATP binding"/>
    <property type="evidence" value="ECO:0007669"/>
    <property type="project" value="UniProtKB-KW"/>
</dbReference>
<keyword evidence="4" id="KW-0418">Kinase</keyword>
<feature type="domain" description="Protein kinase" evidence="3">
    <location>
        <begin position="1"/>
        <end position="119"/>
    </location>
</feature>
<reference evidence="4 5" key="1">
    <citation type="submission" date="2016-09" db="EMBL/GenBank/DDBJ databases">
        <title>The draft genome of Dichanthelium oligosanthes: A C3 panicoid grass species.</title>
        <authorList>
            <person name="Studer A.J."/>
            <person name="Schnable J.C."/>
            <person name="Brutnell T.P."/>
        </authorList>
    </citation>
    <scope>NUCLEOTIDE SEQUENCE [LARGE SCALE GENOMIC DNA]</scope>
    <source>
        <strain evidence="5">cv. Kellogg 1175</strain>
        <tissue evidence="4">Leaf</tissue>
    </source>
</reference>
<dbReference type="Pfam" id="PF00069">
    <property type="entry name" value="Pkinase"/>
    <property type="match status" value="1"/>
</dbReference>
<accession>A0A1E5VMS2</accession>
<keyword evidence="1" id="KW-0547">Nucleotide-binding</keyword>
<protein>
    <submittedName>
        <fullName evidence="4">Wall-associated receptor kinase 2</fullName>
    </submittedName>
</protein>
<evidence type="ECO:0000313" key="5">
    <source>
        <dbReference type="Proteomes" id="UP000095767"/>
    </source>
</evidence>
<evidence type="ECO:0000256" key="1">
    <source>
        <dbReference type="ARBA" id="ARBA00022741"/>
    </source>
</evidence>
<dbReference type="PANTHER" id="PTHR27005">
    <property type="entry name" value="WALL-ASSOCIATED RECEPTOR KINASE-LIKE 21"/>
    <property type="match status" value="1"/>
</dbReference>
<comment type="caution">
    <text evidence="4">The sequence shown here is derived from an EMBL/GenBank/DDBJ whole genome shotgun (WGS) entry which is preliminary data.</text>
</comment>
<keyword evidence="4" id="KW-0808">Transferase</keyword>
<dbReference type="PANTHER" id="PTHR27005:SF461">
    <property type="entry name" value="PROTEIN KINASE DOMAIN-CONTAINING PROTEIN"/>
    <property type="match status" value="1"/>
</dbReference>
<organism evidence="4 5">
    <name type="scientific">Dichanthelium oligosanthes</name>
    <dbReference type="NCBI Taxonomy" id="888268"/>
    <lineage>
        <taxon>Eukaryota</taxon>
        <taxon>Viridiplantae</taxon>
        <taxon>Streptophyta</taxon>
        <taxon>Embryophyta</taxon>
        <taxon>Tracheophyta</taxon>
        <taxon>Spermatophyta</taxon>
        <taxon>Magnoliopsida</taxon>
        <taxon>Liliopsida</taxon>
        <taxon>Poales</taxon>
        <taxon>Poaceae</taxon>
        <taxon>PACMAD clade</taxon>
        <taxon>Panicoideae</taxon>
        <taxon>Panicodae</taxon>
        <taxon>Paniceae</taxon>
        <taxon>Dichantheliinae</taxon>
        <taxon>Dichanthelium</taxon>
    </lineage>
</organism>
<dbReference type="PROSITE" id="PS00108">
    <property type="entry name" value="PROTEIN_KINASE_ST"/>
    <property type="match status" value="1"/>
</dbReference>
<proteinExistence type="predicted"/>
<dbReference type="InterPro" id="IPR045274">
    <property type="entry name" value="WAK-like"/>
</dbReference>
<evidence type="ECO:0000313" key="4">
    <source>
        <dbReference type="EMBL" id="OEL26430.1"/>
    </source>
</evidence>
<name>A0A1E5VMS2_9POAL</name>
<dbReference type="Gene3D" id="1.10.510.10">
    <property type="entry name" value="Transferase(Phosphotransferase) domain 1"/>
    <property type="match status" value="1"/>
</dbReference>
<keyword evidence="4" id="KW-0675">Receptor</keyword>
<feature type="non-terminal residue" evidence="4">
    <location>
        <position position="1"/>
    </location>
</feature>
<dbReference type="InterPro" id="IPR000719">
    <property type="entry name" value="Prot_kinase_dom"/>
</dbReference>
<evidence type="ECO:0000256" key="2">
    <source>
        <dbReference type="ARBA" id="ARBA00022840"/>
    </source>
</evidence>
<dbReference type="GO" id="GO:0005886">
    <property type="term" value="C:plasma membrane"/>
    <property type="evidence" value="ECO:0007669"/>
    <property type="project" value="TreeGrafter"/>
</dbReference>
<dbReference type="EMBL" id="LWDX02034642">
    <property type="protein sequence ID" value="OEL26430.1"/>
    <property type="molecule type" value="Genomic_DNA"/>
</dbReference>
<dbReference type="GO" id="GO:0004674">
    <property type="term" value="F:protein serine/threonine kinase activity"/>
    <property type="evidence" value="ECO:0007669"/>
    <property type="project" value="TreeGrafter"/>
</dbReference>
<dbReference type="OrthoDB" id="668183at2759"/>
<sequence length="119" mass="13193">LVYEFLSRGSLDDTLHGSNGISITLEDRLNIAAESAEGLAYMHSKMTNTILHGDVKPANILLNDRLTPKISDFGTSRMIAIDKQHTDFIIGDRTYMDPVYLQDGLLTDKSDVYSFGVVL</sequence>
<dbReference type="PROSITE" id="PS50011">
    <property type="entry name" value="PROTEIN_KINASE_DOM"/>
    <property type="match status" value="1"/>
</dbReference>
<dbReference type="STRING" id="888268.A0A1E5VMS2"/>
<dbReference type="Proteomes" id="UP000095767">
    <property type="component" value="Unassembled WGS sequence"/>
</dbReference>
<dbReference type="SUPFAM" id="SSF56112">
    <property type="entry name" value="Protein kinase-like (PK-like)"/>
    <property type="match status" value="1"/>
</dbReference>
<dbReference type="AlphaFoldDB" id="A0A1E5VMS2"/>
<evidence type="ECO:0000259" key="3">
    <source>
        <dbReference type="PROSITE" id="PS50011"/>
    </source>
</evidence>
<dbReference type="GO" id="GO:0007166">
    <property type="term" value="P:cell surface receptor signaling pathway"/>
    <property type="evidence" value="ECO:0007669"/>
    <property type="project" value="InterPro"/>
</dbReference>
<dbReference type="InterPro" id="IPR008271">
    <property type="entry name" value="Ser/Thr_kinase_AS"/>
</dbReference>
<keyword evidence="5" id="KW-1185">Reference proteome</keyword>
<keyword evidence="2" id="KW-0067">ATP-binding</keyword>
<dbReference type="InterPro" id="IPR011009">
    <property type="entry name" value="Kinase-like_dom_sf"/>
</dbReference>
<gene>
    <name evidence="4" type="ORF">BAE44_0012551</name>
</gene>